<protein>
    <submittedName>
        <fullName evidence="2">Uncharacterized protein</fullName>
    </submittedName>
</protein>
<name>S6ANU7_9CAUD</name>
<evidence type="ECO:0000313" key="3">
    <source>
        <dbReference type="Proteomes" id="UP000014701"/>
    </source>
</evidence>
<dbReference type="Proteomes" id="UP000014701">
    <property type="component" value="Segment"/>
</dbReference>
<reference evidence="2 3" key="1">
    <citation type="submission" date="2013-02" db="EMBL/GenBank/DDBJ databases">
        <title>phiNIT1 genome sequensing.</title>
        <authorList>
            <person name="Ozaki T."/>
            <person name="Kaneko J."/>
        </authorList>
    </citation>
    <scope>NUCLEOTIDE SEQUENCE [LARGE SCALE GENOMIC DNA]</scope>
    <source>
        <strain evidence="2">PhiNIT1</strain>
    </source>
</reference>
<dbReference type="KEGG" id="vg:16511467"/>
<organism evidence="2 3">
    <name type="scientific">Bacillus phage phiNIT1</name>
    <dbReference type="NCBI Taxonomy" id="207656"/>
    <lineage>
        <taxon>Viruses</taxon>
        <taxon>Duplodnaviria</taxon>
        <taxon>Heunggongvirae</taxon>
        <taxon>Uroviricota</taxon>
        <taxon>Caudoviricetes</taxon>
        <taxon>Herelleviridae</taxon>
        <taxon>Bastillevirinae</taxon>
        <taxon>Nitunavirus</taxon>
        <taxon>Nitunavirus NIT1</taxon>
    </lineage>
</organism>
<sequence length="98" mass="11790">MAHYDDLYEDITEDEIKERISNAERRIDMYKERVSEMKADLNRYALLNKTSRDILQNAKEQDELAIRVVQTSVEKMTRMLERVLNGEKIPRINFKYYS</sequence>
<proteinExistence type="predicted"/>
<keyword evidence="1" id="KW-0175">Coiled coil</keyword>
<evidence type="ECO:0000256" key="1">
    <source>
        <dbReference type="SAM" id="Coils"/>
    </source>
</evidence>
<dbReference type="GeneID" id="16511467"/>
<dbReference type="RefSeq" id="YP_008318446.1">
    <property type="nucleotide sequence ID" value="NC_021856.1"/>
</dbReference>
<dbReference type="OrthoDB" id="34273at10239"/>
<keyword evidence="3" id="KW-1185">Reference proteome</keyword>
<accession>S6ANU7</accession>
<dbReference type="EMBL" id="AP013029">
    <property type="protein sequence ID" value="BAN59678.1"/>
    <property type="molecule type" value="Genomic_DNA"/>
</dbReference>
<evidence type="ECO:0000313" key="2">
    <source>
        <dbReference type="EMBL" id="BAN59678.1"/>
    </source>
</evidence>
<feature type="coiled-coil region" evidence="1">
    <location>
        <begin position="13"/>
        <end position="40"/>
    </location>
</feature>
<gene>
    <name evidence="2" type="primary">orf98b</name>
</gene>